<dbReference type="InterPro" id="IPR010985">
    <property type="entry name" value="Ribbon_hlx_hlx"/>
</dbReference>
<reference evidence="3 4" key="1">
    <citation type="submission" date="2020-07" db="EMBL/GenBank/DDBJ databases">
        <title>Moheibacter lacus sp. nov., a member of the family Flavobacteriaceae isolated from freshwater lake sediment.</title>
        <authorList>
            <person name="Liu Y."/>
        </authorList>
    </citation>
    <scope>NUCLEOTIDE SEQUENCE [LARGE SCALE GENOMIC DNA]</scope>
    <source>
        <strain evidence="3 4">BDHS18</strain>
    </source>
</reference>
<dbReference type="NCBIfam" id="TIGR02606">
    <property type="entry name" value="antidote_CC2985"/>
    <property type="match status" value="1"/>
</dbReference>
<keyword evidence="4" id="KW-1185">Reference proteome</keyword>
<proteinExistence type="inferred from homology"/>
<dbReference type="InterPro" id="IPR022789">
    <property type="entry name" value="ParD"/>
</dbReference>
<comment type="caution">
    <text evidence="3">The sequence shown here is derived from an EMBL/GenBank/DDBJ whole genome shotgun (WGS) entry which is preliminary data.</text>
</comment>
<dbReference type="RefSeq" id="WP_182041952.1">
    <property type="nucleotide sequence ID" value="NZ_JACDZE010000001.1"/>
</dbReference>
<dbReference type="InterPro" id="IPR038296">
    <property type="entry name" value="ParD_sf"/>
</dbReference>
<gene>
    <name evidence="3" type="ORF">HU137_01025</name>
</gene>
<dbReference type="PANTHER" id="PTHR36582">
    <property type="entry name" value="ANTITOXIN PARD"/>
    <property type="match status" value="1"/>
</dbReference>
<dbReference type="Gene3D" id="6.10.10.120">
    <property type="entry name" value="Antitoxin ParD1-like"/>
    <property type="match status" value="1"/>
</dbReference>
<organism evidence="3 4">
    <name type="scientific">Moheibacter lacus</name>
    <dbReference type="NCBI Taxonomy" id="2745851"/>
    <lineage>
        <taxon>Bacteria</taxon>
        <taxon>Pseudomonadati</taxon>
        <taxon>Bacteroidota</taxon>
        <taxon>Flavobacteriia</taxon>
        <taxon>Flavobacteriales</taxon>
        <taxon>Weeksellaceae</taxon>
        <taxon>Moheibacter</taxon>
    </lineage>
</organism>
<evidence type="ECO:0000256" key="2">
    <source>
        <dbReference type="ARBA" id="ARBA00022649"/>
    </source>
</evidence>
<name>A0A838ZRN4_9FLAO</name>
<comment type="similarity">
    <text evidence="1">Belongs to the ParD antitoxin family.</text>
</comment>
<dbReference type="Proteomes" id="UP000552241">
    <property type="component" value="Unassembled WGS sequence"/>
</dbReference>
<dbReference type="CDD" id="cd22231">
    <property type="entry name" value="RHH_NikR_HicB-like"/>
    <property type="match status" value="1"/>
</dbReference>
<dbReference type="PANTHER" id="PTHR36582:SF2">
    <property type="entry name" value="ANTITOXIN PARD"/>
    <property type="match status" value="1"/>
</dbReference>
<sequence>MNVSLTKKQEEYISEQVASGEYQNNSELVRDALRLHKIYREKVIQDLRKEIELGWEGENASVTMDQIIASKRNG</sequence>
<evidence type="ECO:0000256" key="1">
    <source>
        <dbReference type="ARBA" id="ARBA00008580"/>
    </source>
</evidence>
<evidence type="ECO:0000313" key="3">
    <source>
        <dbReference type="EMBL" id="MBA5628349.1"/>
    </source>
</evidence>
<keyword evidence="2" id="KW-1277">Toxin-antitoxin system</keyword>
<dbReference type="SUPFAM" id="SSF47598">
    <property type="entry name" value="Ribbon-helix-helix"/>
    <property type="match status" value="1"/>
</dbReference>
<accession>A0A838ZRN4</accession>
<evidence type="ECO:0000313" key="4">
    <source>
        <dbReference type="Proteomes" id="UP000552241"/>
    </source>
</evidence>
<protein>
    <submittedName>
        <fullName evidence="3">Type II toxin-antitoxin system ParD family antitoxin</fullName>
    </submittedName>
</protein>
<dbReference type="Pfam" id="PF03693">
    <property type="entry name" value="ParD_antitoxin"/>
    <property type="match status" value="1"/>
</dbReference>
<dbReference type="EMBL" id="JACDZE010000001">
    <property type="protein sequence ID" value="MBA5628349.1"/>
    <property type="molecule type" value="Genomic_DNA"/>
</dbReference>
<dbReference type="AlphaFoldDB" id="A0A838ZRN4"/>
<dbReference type="GO" id="GO:0006355">
    <property type="term" value="P:regulation of DNA-templated transcription"/>
    <property type="evidence" value="ECO:0007669"/>
    <property type="project" value="InterPro"/>
</dbReference>